<organism evidence="1 2">
    <name type="scientific">Rubroshorea leprosula</name>
    <dbReference type="NCBI Taxonomy" id="152421"/>
    <lineage>
        <taxon>Eukaryota</taxon>
        <taxon>Viridiplantae</taxon>
        <taxon>Streptophyta</taxon>
        <taxon>Embryophyta</taxon>
        <taxon>Tracheophyta</taxon>
        <taxon>Spermatophyta</taxon>
        <taxon>Magnoliopsida</taxon>
        <taxon>eudicotyledons</taxon>
        <taxon>Gunneridae</taxon>
        <taxon>Pentapetalae</taxon>
        <taxon>rosids</taxon>
        <taxon>malvids</taxon>
        <taxon>Malvales</taxon>
        <taxon>Dipterocarpaceae</taxon>
        <taxon>Rubroshorea</taxon>
    </lineage>
</organism>
<comment type="caution">
    <text evidence="1">The sequence shown here is derived from an EMBL/GenBank/DDBJ whole genome shotgun (WGS) entry which is preliminary data.</text>
</comment>
<accession>A0AAV5LC37</accession>
<proteinExistence type="predicted"/>
<keyword evidence="2" id="KW-1185">Reference proteome</keyword>
<dbReference type="Proteomes" id="UP001054252">
    <property type="component" value="Unassembled WGS sequence"/>
</dbReference>
<protein>
    <submittedName>
        <fullName evidence="1">Uncharacterized protein</fullName>
    </submittedName>
</protein>
<dbReference type="EMBL" id="BPVZ01000105">
    <property type="protein sequence ID" value="GKV34479.1"/>
    <property type="molecule type" value="Genomic_DNA"/>
</dbReference>
<dbReference type="AlphaFoldDB" id="A0AAV5LC37"/>
<gene>
    <name evidence="1" type="ORF">SLEP1_g42851</name>
</gene>
<reference evidence="1 2" key="1">
    <citation type="journal article" date="2021" name="Commun. Biol.">
        <title>The genome of Shorea leprosula (Dipterocarpaceae) highlights the ecological relevance of drought in aseasonal tropical rainforests.</title>
        <authorList>
            <person name="Ng K.K.S."/>
            <person name="Kobayashi M.J."/>
            <person name="Fawcett J.A."/>
            <person name="Hatakeyama M."/>
            <person name="Paape T."/>
            <person name="Ng C.H."/>
            <person name="Ang C.C."/>
            <person name="Tnah L.H."/>
            <person name="Lee C.T."/>
            <person name="Nishiyama T."/>
            <person name="Sese J."/>
            <person name="O'Brien M.J."/>
            <person name="Copetti D."/>
            <person name="Mohd Noor M.I."/>
            <person name="Ong R.C."/>
            <person name="Putra M."/>
            <person name="Sireger I.Z."/>
            <person name="Indrioko S."/>
            <person name="Kosugi Y."/>
            <person name="Izuno A."/>
            <person name="Isagi Y."/>
            <person name="Lee S.L."/>
            <person name="Shimizu K.K."/>
        </authorList>
    </citation>
    <scope>NUCLEOTIDE SEQUENCE [LARGE SCALE GENOMIC DNA]</scope>
    <source>
        <strain evidence="1">214</strain>
    </source>
</reference>
<sequence>MEKSTNTKSAFLHSDEDDVVKSCLPLPLPSFCFDWLLLCFWGNKRGHVNKSRPCHKKSSSHQTMSGLTCTKSDRNLKLAIFSKDEFLLPGSCLFTFISFQNSSDEALPLNESIEFLKSLQLQVQIHETGFTVGFATIQQYVDKVMSVLNA</sequence>
<evidence type="ECO:0000313" key="1">
    <source>
        <dbReference type="EMBL" id="GKV34479.1"/>
    </source>
</evidence>
<name>A0AAV5LC37_9ROSI</name>
<evidence type="ECO:0000313" key="2">
    <source>
        <dbReference type="Proteomes" id="UP001054252"/>
    </source>
</evidence>